<reference evidence="5 6" key="1">
    <citation type="submission" date="2020-06" db="EMBL/GenBank/DDBJ databases">
        <title>Complete Genome Sequence of Clostridium muelleri sp. nov. P21T, an Acid-Alcohol Producing Acetogen Isolated from Old Hay.</title>
        <authorList>
            <person name="Duncan K.E."/>
            <person name="Tanner R.S."/>
        </authorList>
    </citation>
    <scope>NUCLEOTIDE SEQUENCE [LARGE SCALE GENOMIC DNA]</scope>
    <source>
        <strain evidence="5 6">P21</strain>
    </source>
</reference>
<dbReference type="PANTHER" id="PTHR44858">
    <property type="entry name" value="TETRATRICOPEPTIDE REPEAT PROTEIN 6"/>
    <property type="match status" value="1"/>
</dbReference>
<keyword evidence="2 3" id="KW-0802">TPR repeat</keyword>
<feature type="transmembrane region" description="Helical" evidence="4">
    <location>
        <begin position="52"/>
        <end position="72"/>
    </location>
</feature>
<gene>
    <name evidence="5" type="ORF">HBE96_16990</name>
</gene>
<dbReference type="EMBL" id="JABBNI010000036">
    <property type="protein sequence ID" value="NMM64322.1"/>
    <property type="molecule type" value="Genomic_DNA"/>
</dbReference>
<dbReference type="InterPro" id="IPR019734">
    <property type="entry name" value="TPR_rpt"/>
</dbReference>
<feature type="transmembrane region" description="Helical" evidence="4">
    <location>
        <begin position="84"/>
        <end position="105"/>
    </location>
</feature>
<dbReference type="InterPro" id="IPR011990">
    <property type="entry name" value="TPR-like_helical_dom_sf"/>
</dbReference>
<name>A0A7Y0HQ30_9CLOT</name>
<keyword evidence="4" id="KW-0472">Membrane</keyword>
<keyword evidence="4" id="KW-1133">Transmembrane helix</keyword>
<comment type="caution">
    <text evidence="5">The sequence shown here is derived from an EMBL/GenBank/DDBJ whole genome shotgun (WGS) entry which is preliminary data.</text>
</comment>
<evidence type="ECO:0000313" key="5">
    <source>
        <dbReference type="EMBL" id="NMM64322.1"/>
    </source>
</evidence>
<dbReference type="Gene3D" id="1.25.40.10">
    <property type="entry name" value="Tetratricopeptide repeat domain"/>
    <property type="match status" value="2"/>
</dbReference>
<dbReference type="AlphaFoldDB" id="A0A7Y0HQ30"/>
<proteinExistence type="predicted"/>
<organism evidence="5 6">
    <name type="scientific">Clostridium muellerianum</name>
    <dbReference type="NCBI Taxonomy" id="2716538"/>
    <lineage>
        <taxon>Bacteria</taxon>
        <taxon>Bacillati</taxon>
        <taxon>Bacillota</taxon>
        <taxon>Clostridia</taxon>
        <taxon>Eubacteriales</taxon>
        <taxon>Clostridiaceae</taxon>
        <taxon>Clostridium</taxon>
    </lineage>
</organism>
<sequence>MVRDKTTKNVIQKITISILIILIILAVTFIILKHANNQGLYDDFYNTMIKKTYNLIIIISVLWAVEVILKETIICGKGSRIKKFIKGLVFLILMIMPICFLSNLFKDTLKNYVQGFNDLKYVIQNKPLSKTEICIFTTVITEKQKSHFQSLNKNISKPIFETETLSLNIPYNKYYSTGCNKNLGYVVKVQYLPNTNTMLGCVSTNYSVGVQNATKIKESKLSMEANKENMYDEYSTIASIYCKNNEYDTAMSYYSKAIELMNKNTPYPWAIYASRAACYRELGQYKKAIDDLMKVRELALSKGLDKGYADAFRIEIAENYKALGDYDSAINQYKSMSTSKKNSQYGIKNTEKEKEKYEKLKNMVYTYIPKDYKYYLTIGKGWYNEKLYEAGIKSLSTAVAGFVPEGCEPFYYRGLCYYKLCNYSKAIEDFNKALDYLPENNKSDREKVLEALGDNYICTEEYEKALYTYKKANSQFLKAKMDKAQKFIDENKNFNNYKKRKKI</sequence>
<dbReference type="PROSITE" id="PS50005">
    <property type="entry name" value="TPR"/>
    <property type="match status" value="2"/>
</dbReference>
<protein>
    <submittedName>
        <fullName evidence="5">Tetratricopeptide repeat protein</fullName>
    </submittedName>
</protein>
<dbReference type="Pfam" id="PF00515">
    <property type="entry name" value="TPR_1"/>
    <property type="match status" value="1"/>
</dbReference>
<dbReference type="PANTHER" id="PTHR44858:SF1">
    <property type="entry name" value="UDP-N-ACETYLGLUCOSAMINE--PEPTIDE N-ACETYLGLUCOSAMINYLTRANSFERASE SPINDLY-RELATED"/>
    <property type="match status" value="1"/>
</dbReference>
<keyword evidence="4" id="KW-0812">Transmembrane</keyword>
<evidence type="ECO:0000256" key="3">
    <source>
        <dbReference type="PROSITE-ProRule" id="PRU00339"/>
    </source>
</evidence>
<feature type="repeat" description="TPR" evidence="3">
    <location>
        <begin position="231"/>
        <end position="264"/>
    </location>
</feature>
<feature type="repeat" description="TPR" evidence="3">
    <location>
        <begin position="407"/>
        <end position="440"/>
    </location>
</feature>
<dbReference type="SUPFAM" id="SSF48452">
    <property type="entry name" value="TPR-like"/>
    <property type="match status" value="1"/>
</dbReference>
<feature type="transmembrane region" description="Helical" evidence="4">
    <location>
        <begin position="12"/>
        <end position="32"/>
    </location>
</feature>
<evidence type="ECO:0000256" key="4">
    <source>
        <dbReference type="SAM" id="Phobius"/>
    </source>
</evidence>
<dbReference type="SMART" id="SM00028">
    <property type="entry name" value="TPR"/>
    <property type="match status" value="3"/>
</dbReference>
<evidence type="ECO:0000256" key="1">
    <source>
        <dbReference type="ARBA" id="ARBA00022737"/>
    </source>
</evidence>
<evidence type="ECO:0000313" key="6">
    <source>
        <dbReference type="Proteomes" id="UP000537131"/>
    </source>
</evidence>
<dbReference type="Proteomes" id="UP000537131">
    <property type="component" value="Unassembled WGS sequence"/>
</dbReference>
<evidence type="ECO:0000256" key="2">
    <source>
        <dbReference type="ARBA" id="ARBA00022803"/>
    </source>
</evidence>
<keyword evidence="6" id="KW-1185">Reference proteome</keyword>
<dbReference type="Pfam" id="PF13181">
    <property type="entry name" value="TPR_8"/>
    <property type="match status" value="2"/>
</dbReference>
<keyword evidence="1" id="KW-0677">Repeat</keyword>
<dbReference type="RefSeq" id="WP_169298911.1">
    <property type="nucleotide sequence ID" value="NZ_JABBNI010000036.1"/>
</dbReference>
<dbReference type="InterPro" id="IPR050498">
    <property type="entry name" value="Ycf3"/>
</dbReference>
<accession>A0A7Y0HQ30</accession>